<evidence type="ECO:0000256" key="1">
    <source>
        <dbReference type="ARBA" id="ARBA00008891"/>
    </source>
</evidence>
<dbReference type="PROSITE" id="PS51257">
    <property type="entry name" value="PROKAR_LIPOPROTEIN"/>
    <property type="match status" value="1"/>
</dbReference>
<dbReference type="RefSeq" id="WP_208132476.1">
    <property type="nucleotide sequence ID" value="NZ_BAABGQ010000004.1"/>
</dbReference>
<keyword evidence="6" id="KW-1185">Reference proteome</keyword>
<keyword evidence="2" id="KW-0378">Hydrolase</keyword>
<evidence type="ECO:0000259" key="4">
    <source>
        <dbReference type="Pfam" id="PF01095"/>
    </source>
</evidence>
<dbReference type="InterPro" id="IPR011050">
    <property type="entry name" value="Pectin_lyase_fold/virulence"/>
</dbReference>
<protein>
    <recommendedName>
        <fullName evidence="4">Pectinesterase catalytic domain-containing protein</fullName>
    </recommendedName>
</protein>
<organism evidence="5 6">
    <name type="scientific">Hymenobacter ginsengisoli</name>
    <dbReference type="NCBI Taxonomy" id="1051626"/>
    <lineage>
        <taxon>Bacteria</taxon>
        <taxon>Pseudomonadati</taxon>
        <taxon>Bacteroidota</taxon>
        <taxon>Cytophagia</taxon>
        <taxon>Cytophagales</taxon>
        <taxon>Hymenobacteraceae</taxon>
        <taxon>Hymenobacter</taxon>
    </lineage>
</organism>
<name>A0ABP8Q057_9BACT</name>
<comment type="similarity">
    <text evidence="1">Belongs to the pectinesterase family.</text>
</comment>
<evidence type="ECO:0000313" key="5">
    <source>
        <dbReference type="EMBL" id="GAA4495444.1"/>
    </source>
</evidence>
<dbReference type="InterPro" id="IPR013783">
    <property type="entry name" value="Ig-like_fold"/>
</dbReference>
<dbReference type="PANTHER" id="PTHR31321">
    <property type="entry name" value="ACYL-COA THIOESTER HYDROLASE YBHC-RELATED"/>
    <property type="match status" value="1"/>
</dbReference>
<dbReference type="SUPFAM" id="SSF51126">
    <property type="entry name" value="Pectin lyase-like"/>
    <property type="match status" value="1"/>
</dbReference>
<dbReference type="InterPro" id="IPR012334">
    <property type="entry name" value="Pectin_lyas_fold"/>
</dbReference>
<proteinExistence type="inferred from homology"/>
<dbReference type="Pfam" id="PF01095">
    <property type="entry name" value="Pectinesterase"/>
    <property type="match status" value="1"/>
</dbReference>
<evidence type="ECO:0000256" key="2">
    <source>
        <dbReference type="ARBA" id="ARBA00022801"/>
    </source>
</evidence>
<accession>A0ABP8Q057</accession>
<dbReference type="InterPro" id="IPR000070">
    <property type="entry name" value="Pectinesterase_cat"/>
</dbReference>
<feature type="domain" description="Pectinesterase catalytic" evidence="4">
    <location>
        <begin position="32"/>
        <end position="325"/>
    </location>
</feature>
<reference evidence="6" key="1">
    <citation type="journal article" date="2019" name="Int. J. Syst. Evol. Microbiol.">
        <title>The Global Catalogue of Microorganisms (GCM) 10K type strain sequencing project: providing services to taxonomists for standard genome sequencing and annotation.</title>
        <authorList>
            <consortium name="The Broad Institute Genomics Platform"/>
            <consortium name="The Broad Institute Genome Sequencing Center for Infectious Disease"/>
            <person name="Wu L."/>
            <person name="Ma J."/>
        </authorList>
    </citation>
    <scope>NUCLEOTIDE SEQUENCE [LARGE SCALE GENOMIC DNA]</scope>
    <source>
        <strain evidence="6">JCM 17841</strain>
    </source>
</reference>
<sequence>MPAHTTRVVPGLRVSLVLFLLLACSARLLAYNLTVAQDGSGDYRTIQAAVAAVPDGRTAVFTVYIKDGIYSEKVTVPATKPFVQLVGQSVANTILTWHDDNKTPDGKGGTLGTGGSGSIVVNATDFSALNMTFANSFGNGSQAVAVSLYADRGAFKNCRFMGNQDTLLTYERNGEVSRHYFRDCYIDGNVDFIFGNAIAIFDNCTIYAKARMGNATTSYITAANTPAMQTYGYLFRNARLPDNGTTPYYLGRPWQNAARFSEAAGTLAHNKVVFLHARLGPQVLPTGWATWDAGTDVTKITNAEFDSRDFNGRPVSVRQRVGWSRQLAPADTLVYTLATLFGLGTGTASRTGTPVPTAWNPTALGAEFGTYRAPDIAVANLQASLGPGKVTIEWNSSWAMAGITYEVQCALDNVHFVRVSRQTARTDAQYNFTATDALPAAGTSCYYRVVATKKGLAPHTTPSVLVAMPARP</sequence>
<evidence type="ECO:0000256" key="3">
    <source>
        <dbReference type="ARBA" id="ARBA00023085"/>
    </source>
</evidence>
<dbReference type="EMBL" id="BAABGQ010000004">
    <property type="protein sequence ID" value="GAA4495444.1"/>
    <property type="molecule type" value="Genomic_DNA"/>
</dbReference>
<gene>
    <name evidence="5" type="ORF">GCM10023172_07170</name>
</gene>
<dbReference type="Gene3D" id="2.160.20.10">
    <property type="entry name" value="Single-stranded right-handed beta-helix, Pectin lyase-like"/>
    <property type="match status" value="1"/>
</dbReference>
<dbReference type="Proteomes" id="UP001501243">
    <property type="component" value="Unassembled WGS sequence"/>
</dbReference>
<comment type="caution">
    <text evidence="5">The sequence shown here is derived from an EMBL/GenBank/DDBJ whole genome shotgun (WGS) entry which is preliminary data.</text>
</comment>
<evidence type="ECO:0000313" key="6">
    <source>
        <dbReference type="Proteomes" id="UP001501243"/>
    </source>
</evidence>
<dbReference type="PANTHER" id="PTHR31321:SF57">
    <property type="entry name" value="PECTINESTERASE 53-RELATED"/>
    <property type="match status" value="1"/>
</dbReference>
<keyword evidence="3" id="KW-0063">Aspartyl esterase</keyword>
<dbReference type="Gene3D" id="2.60.40.10">
    <property type="entry name" value="Immunoglobulins"/>
    <property type="match status" value="1"/>
</dbReference>